<dbReference type="Gene3D" id="2.60.40.2500">
    <property type="match status" value="1"/>
</dbReference>
<evidence type="ECO:0000256" key="1">
    <source>
        <dbReference type="ARBA" id="ARBA00006135"/>
    </source>
</evidence>
<organism evidence="3 4">
    <name type="scientific">Ferrovibrio xuzhouensis</name>
    <dbReference type="NCBI Taxonomy" id="1576914"/>
    <lineage>
        <taxon>Bacteria</taxon>
        <taxon>Pseudomonadati</taxon>
        <taxon>Pseudomonadota</taxon>
        <taxon>Alphaproteobacteria</taxon>
        <taxon>Rhodospirillales</taxon>
        <taxon>Rhodospirillaceae</taxon>
        <taxon>Ferrovibrio</taxon>
    </lineage>
</organism>
<dbReference type="RefSeq" id="WP_379722547.1">
    <property type="nucleotide sequence ID" value="NZ_JBHRYJ010000001.1"/>
</dbReference>
<keyword evidence="4" id="KW-1185">Reference proteome</keyword>
<dbReference type="Proteomes" id="UP001595711">
    <property type="component" value="Unassembled WGS sequence"/>
</dbReference>
<proteinExistence type="inferred from homology"/>
<dbReference type="InterPro" id="IPR038161">
    <property type="entry name" value="VirB9/CagX/TrbG_C_sf"/>
</dbReference>
<reference evidence="4" key="1">
    <citation type="journal article" date="2019" name="Int. J. Syst. Evol. Microbiol.">
        <title>The Global Catalogue of Microorganisms (GCM) 10K type strain sequencing project: providing services to taxonomists for standard genome sequencing and annotation.</title>
        <authorList>
            <consortium name="The Broad Institute Genomics Platform"/>
            <consortium name="The Broad Institute Genome Sequencing Center for Infectious Disease"/>
            <person name="Wu L."/>
            <person name="Ma J."/>
        </authorList>
    </citation>
    <scope>NUCLEOTIDE SEQUENCE [LARGE SCALE GENOMIC DNA]</scope>
    <source>
        <strain evidence="4">KCTC 42182</strain>
    </source>
</reference>
<gene>
    <name evidence="3" type="ORF">ACFOOQ_05215</name>
</gene>
<evidence type="ECO:0000313" key="3">
    <source>
        <dbReference type="EMBL" id="MFC3674935.1"/>
    </source>
</evidence>
<evidence type="ECO:0000256" key="2">
    <source>
        <dbReference type="ARBA" id="ARBA00022729"/>
    </source>
</evidence>
<sequence length="377" mass="40096">MIRLQQLMGADRPRRHASIILAAAVAAIMQPGLAIGQTAIQPRTLGAANQAPPLPASPQIPVTAVPVPDSTVRQATQQANGNFTEMKRGAFGGQVQEAWDKAPPTAGTHQSELCDNCSYKVRLREFMVTVIELPRGEKISAYDNGDPQSFEVKQRGDNRLAVKPIGGYGIDSNLVVYGKSGNIYPLYLRAEGYNSKNVPDLRFVIEGAVRVDNAGALDDFPAGTAGKDSGHPAGGDKTSAAGANPALSLAAMAEARAAAGAASSTSAQPGTAGKGDFVASKPFDPDKLRGWGQYKLWGNGDDLKPETVFRDDYFTYVRFGDKFKSIELPTAYVVVDGIDEVVNTRVQGTTFVIESTQRLISLKSGKSYLCIQYGGQG</sequence>
<dbReference type="EMBL" id="JBHRYJ010000001">
    <property type="protein sequence ID" value="MFC3674935.1"/>
    <property type="molecule type" value="Genomic_DNA"/>
</dbReference>
<dbReference type="CDD" id="cd06911">
    <property type="entry name" value="VirB9_CagX_TrbG"/>
    <property type="match status" value="1"/>
</dbReference>
<dbReference type="InterPro" id="IPR033645">
    <property type="entry name" value="VirB9/CagX/TrbG_C"/>
</dbReference>
<protein>
    <submittedName>
        <fullName evidence="3">TrbG/VirB9 family P-type conjugative transfer protein</fullName>
    </submittedName>
</protein>
<evidence type="ECO:0000313" key="4">
    <source>
        <dbReference type="Proteomes" id="UP001595711"/>
    </source>
</evidence>
<comment type="similarity">
    <text evidence="1">Belongs to the TrbG/VirB9 family.</text>
</comment>
<keyword evidence="2" id="KW-0732">Signal</keyword>
<dbReference type="Pfam" id="PF03524">
    <property type="entry name" value="CagX"/>
    <property type="match status" value="1"/>
</dbReference>
<dbReference type="InterPro" id="IPR010258">
    <property type="entry name" value="Conjugal_tfr_TrbG/VirB9/CagX"/>
</dbReference>
<accession>A0ABV7VCN9</accession>
<comment type="caution">
    <text evidence="3">The sequence shown here is derived from an EMBL/GenBank/DDBJ whole genome shotgun (WGS) entry which is preliminary data.</text>
</comment>
<name>A0ABV7VCN9_9PROT</name>